<sequence length="700" mass="79887">MNNETKLNILTSFVEHRLYLMNTPNLGEKLDSKFSPKKPDNSFKYVNDLMEQPISKSSKFSDSIWDFNADYPHAARNVQGAKLCIDYTKYESIPKFILIEIKVIFELALLNNLIFRPKNSSRKGSKKGMLKANTLIPIFKSGLEFINEIFKILNEEFGHEFIQYKFQSLSDIDSTHYNKAAKTFDQLLTTKLYGFFEYMRSPSSTKYVFDKSIIYVDLESLDWKKKPNKNKQEKDKILPDKIFEHLSKMTSFIVVDFLSNIGEKSKISDIHTLERFSASKYSSWANKEKINLKMFNYYIALRLRAKGYSPSSVFEKIELDKRMNNKVLLMGDRTIRKSLKNAGFNINNLREYFNLIAYSCLYLVGQYTGMRPSELAEIKVENCSCLVEENGIWLIKSSLKKHQQEINTGLFDDKWVAIPIIRDAILAASHISKIKSSPYLVSNVDTVKPNSNAVAMKSSGLSYQINNLITQLLGHQVADQIKFNPYMLRHTLTYQLFRAEVGLPLISFQLKHFVDNVNKFTSMEATSTVTLGYGEIGELLSKGGSRKTSRSLRHSAELEVVKAVNNPNAAYYGSKAAEHKQNLIKIFQGYMAAGYTEEEIYEAMTDQGMAVVYVGQGICYGNRTEEFDSSLPCIGSLRCNPARCSQAIVTSTHAPKWREVYILNKANLNKPEYAYNRDQIKAAMDEAAMVLESLGEEVEL</sequence>
<dbReference type="Proteomes" id="UP000219042">
    <property type="component" value="Unassembled WGS sequence"/>
</dbReference>
<dbReference type="GO" id="GO:0006310">
    <property type="term" value="P:DNA recombination"/>
    <property type="evidence" value="ECO:0007669"/>
    <property type="project" value="UniProtKB-KW"/>
</dbReference>
<dbReference type="Gene3D" id="1.10.443.10">
    <property type="entry name" value="Intergrase catalytic core"/>
    <property type="match status" value="1"/>
</dbReference>
<dbReference type="AlphaFoldDB" id="A0A240E4B8"/>
<protein>
    <submittedName>
        <fullName evidence="2">Phage integrase family protein</fullName>
    </submittedName>
</protein>
<keyword evidence="1" id="KW-0233">DNA recombination</keyword>
<dbReference type="SUPFAM" id="SSF56349">
    <property type="entry name" value="DNA breaking-rejoining enzymes"/>
    <property type="match status" value="1"/>
</dbReference>
<evidence type="ECO:0000256" key="1">
    <source>
        <dbReference type="ARBA" id="ARBA00023172"/>
    </source>
</evidence>
<dbReference type="OrthoDB" id="9147145at2"/>
<dbReference type="InterPro" id="IPR011010">
    <property type="entry name" value="DNA_brk_join_enz"/>
</dbReference>
<evidence type="ECO:0000313" key="2">
    <source>
        <dbReference type="EMBL" id="SNX43371.1"/>
    </source>
</evidence>
<dbReference type="RefSeq" id="WP_097077670.1">
    <property type="nucleotide sequence ID" value="NZ_BAABHT010000020.1"/>
</dbReference>
<gene>
    <name evidence="2" type="ORF">SAMN05421731_101407</name>
</gene>
<evidence type="ECO:0000313" key="3">
    <source>
        <dbReference type="Proteomes" id="UP000219042"/>
    </source>
</evidence>
<keyword evidence="3" id="KW-1185">Reference proteome</keyword>
<dbReference type="GO" id="GO:0015074">
    <property type="term" value="P:DNA integration"/>
    <property type="evidence" value="ECO:0007669"/>
    <property type="project" value="InterPro"/>
</dbReference>
<proteinExistence type="predicted"/>
<dbReference type="GO" id="GO:0003677">
    <property type="term" value="F:DNA binding"/>
    <property type="evidence" value="ECO:0007669"/>
    <property type="project" value="InterPro"/>
</dbReference>
<reference evidence="3" key="1">
    <citation type="submission" date="2016-09" db="EMBL/GenBank/DDBJ databases">
        <authorList>
            <person name="Varghese N."/>
            <person name="Submissions S."/>
        </authorList>
    </citation>
    <scope>NUCLEOTIDE SEQUENCE [LARGE SCALE GENOMIC DNA]</scope>
    <source>
        <strain evidence="3">ANC 4466</strain>
    </source>
</reference>
<organism evidence="2 3">
    <name type="scientific">Acinetobacter puyangensis</name>
    <dbReference type="NCBI Taxonomy" id="1096779"/>
    <lineage>
        <taxon>Bacteria</taxon>
        <taxon>Pseudomonadati</taxon>
        <taxon>Pseudomonadota</taxon>
        <taxon>Gammaproteobacteria</taxon>
        <taxon>Moraxellales</taxon>
        <taxon>Moraxellaceae</taxon>
        <taxon>Acinetobacter</taxon>
    </lineage>
</organism>
<dbReference type="InterPro" id="IPR013762">
    <property type="entry name" value="Integrase-like_cat_sf"/>
</dbReference>
<dbReference type="EMBL" id="OANT01000001">
    <property type="protein sequence ID" value="SNX43371.1"/>
    <property type="molecule type" value="Genomic_DNA"/>
</dbReference>
<name>A0A240E4B8_9GAMM</name>
<accession>A0A240E4B8</accession>